<keyword evidence="1" id="KW-0732">Signal</keyword>
<dbReference type="GO" id="GO:0022857">
    <property type="term" value="F:transmembrane transporter activity"/>
    <property type="evidence" value="ECO:0007669"/>
    <property type="project" value="InterPro"/>
</dbReference>
<dbReference type="Pfam" id="PF04069">
    <property type="entry name" value="OpuAC"/>
    <property type="match status" value="1"/>
</dbReference>
<feature type="chain" id="PRO_5043120041" evidence="1">
    <location>
        <begin position="22"/>
        <end position="299"/>
    </location>
</feature>
<gene>
    <name evidence="4" type="ORF">NCTC949_01254</name>
    <name evidence="3" type="ORF">UL82_03455</name>
</gene>
<dbReference type="Gene3D" id="3.40.190.120">
    <property type="entry name" value="Osmoprotection protein (prox), domain 2"/>
    <property type="match status" value="1"/>
</dbReference>
<protein>
    <submittedName>
        <fullName evidence="3">Periplasmic glycine betaine/choline-binding (Lipo)protein of an ABC-type transport system</fullName>
    </submittedName>
    <submittedName>
        <fullName evidence="4">Secreted protein</fullName>
    </submittedName>
</protein>
<evidence type="ECO:0000259" key="2">
    <source>
        <dbReference type="Pfam" id="PF04069"/>
    </source>
</evidence>
<keyword evidence="5" id="KW-1185">Reference proteome</keyword>
<dbReference type="SUPFAM" id="SSF53850">
    <property type="entry name" value="Periplasmic binding protein-like II"/>
    <property type="match status" value="1"/>
</dbReference>
<sequence>MKKFMASIIAIGTALALSACGTPESFGGGELADSDTIVIGSQAYYSNEIIAAAYAQALEDAGYKVKRDFRIGQREVYIRDVESGEIDLFPEYTGPLLQYWHNDVSARESQEVYEQLVAAAPAGVQVLDQSPATDQDSYVVSEQFSREYSLTSATDLKNVTVPLVLGANSEAESRPNGPQGLKNFYGVDVGFTPIEDSGGPLTVKALQDGQVNIAILYTADPSISENNLTVLSDPAHLFLASHVVPIASDDLDQHAQEIINKLSAALTLDVLLELNKRSINDRLSAEEIARDWVAILSLS</sequence>
<accession>A0A0F6QZU0</accession>
<organism evidence="3 5">
    <name type="scientific">Corynebacterium kutscheri</name>
    <dbReference type="NCBI Taxonomy" id="35755"/>
    <lineage>
        <taxon>Bacteria</taxon>
        <taxon>Bacillati</taxon>
        <taxon>Actinomycetota</taxon>
        <taxon>Actinomycetes</taxon>
        <taxon>Mycobacteriales</taxon>
        <taxon>Corynebacteriaceae</taxon>
        <taxon>Corynebacterium</taxon>
    </lineage>
</organism>
<reference evidence="3 5" key="1">
    <citation type="journal article" date="2015" name="Genome Announc.">
        <title>Complete Genome Sequence of Corynebacterium kutscheri DSM 20755, a Corynebacterial Type Strain with Remarkably Low G+C Content of Chromosomal DNA.</title>
        <authorList>
            <person name="Ruckert C."/>
            <person name="Albersmeier A."/>
            <person name="Winkler A."/>
            <person name="Tauch A."/>
        </authorList>
    </citation>
    <scope>NUCLEOTIDE SEQUENCE [LARGE SCALE GENOMIC DNA]</scope>
    <source>
        <strain evidence="3 5">DSM 20755</strain>
    </source>
</reference>
<dbReference type="RefSeq" id="WP_046439016.1">
    <property type="nucleotide sequence ID" value="NZ_CP011312.1"/>
</dbReference>
<dbReference type="OrthoDB" id="9781705at2"/>
<feature type="signal peptide" evidence="1">
    <location>
        <begin position="1"/>
        <end position="21"/>
    </location>
</feature>
<evidence type="ECO:0000313" key="6">
    <source>
        <dbReference type="Proteomes" id="UP000271380"/>
    </source>
</evidence>
<evidence type="ECO:0000313" key="4">
    <source>
        <dbReference type="EMBL" id="VEH06683.1"/>
    </source>
</evidence>
<dbReference type="Proteomes" id="UP000033457">
    <property type="component" value="Chromosome"/>
</dbReference>
<dbReference type="GO" id="GO:0043190">
    <property type="term" value="C:ATP-binding cassette (ABC) transporter complex"/>
    <property type="evidence" value="ECO:0007669"/>
    <property type="project" value="InterPro"/>
</dbReference>
<evidence type="ECO:0000256" key="1">
    <source>
        <dbReference type="SAM" id="SignalP"/>
    </source>
</evidence>
<dbReference type="KEGG" id="cku:UL82_03455"/>
<dbReference type="EMBL" id="LR134377">
    <property type="protein sequence ID" value="VEH06683.1"/>
    <property type="molecule type" value="Genomic_DNA"/>
</dbReference>
<dbReference type="EMBL" id="CP011312">
    <property type="protein sequence ID" value="AKE40900.1"/>
    <property type="molecule type" value="Genomic_DNA"/>
</dbReference>
<dbReference type="Proteomes" id="UP000271380">
    <property type="component" value="Chromosome"/>
</dbReference>
<proteinExistence type="predicted"/>
<dbReference type="HOGENOM" id="CLU_038355_1_2_11"/>
<dbReference type="Gene3D" id="3.40.190.10">
    <property type="entry name" value="Periplasmic binding protein-like II"/>
    <property type="match status" value="1"/>
</dbReference>
<dbReference type="InterPro" id="IPR007210">
    <property type="entry name" value="ABC_Gly_betaine_transp_sub-bd"/>
</dbReference>
<feature type="domain" description="ABC-type glycine betaine transport system substrate-binding" evidence="2">
    <location>
        <begin position="35"/>
        <end position="294"/>
    </location>
</feature>
<evidence type="ECO:0000313" key="3">
    <source>
        <dbReference type="EMBL" id="AKE40900.1"/>
    </source>
</evidence>
<dbReference type="STRING" id="35755.UL82_03455"/>
<name>A0A0F6QZU0_9CORY</name>
<dbReference type="PROSITE" id="PS51257">
    <property type="entry name" value="PROKAR_LIPOPROTEIN"/>
    <property type="match status" value="1"/>
</dbReference>
<evidence type="ECO:0000313" key="5">
    <source>
        <dbReference type="Proteomes" id="UP000033457"/>
    </source>
</evidence>
<reference evidence="4 6" key="2">
    <citation type="submission" date="2018-12" db="EMBL/GenBank/DDBJ databases">
        <authorList>
            <consortium name="Pathogen Informatics"/>
        </authorList>
    </citation>
    <scope>NUCLEOTIDE SEQUENCE [LARGE SCALE GENOMIC DNA]</scope>
    <source>
        <strain evidence="4 6">NCTC949</strain>
    </source>
</reference>
<dbReference type="CDD" id="cd13606">
    <property type="entry name" value="PBP2_ProX_like"/>
    <property type="match status" value="1"/>
</dbReference>
<dbReference type="AlphaFoldDB" id="A0A0F6QZU0"/>